<keyword evidence="2" id="KW-1185">Reference proteome</keyword>
<reference evidence="1 2" key="1">
    <citation type="journal article" date="2019" name="Sci. Rep.">
        <title>Orb-weaving spider Araneus ventricosus genome elucidates the spidroin gene catalogue.</title>
        <authorList>
            <person name="Kono N."/>
            <person name="Nakamura H."/>
            <person name="Ohtoshi R."/>
            <person name="Moran D.A.P."/>
            <person name="Shinohara A."/>
            <person name="Yoshida Y."/>
            <person name="Fujiwara M."/>
            <person name="Mori M."/>
            <person name="Tomita M."/>
            <person name="Arakawa K."/>
        </authorList>
    </citation>
    <scope>NUCLEOTIDE SEQUENCE [LARGE SCALE GENOMIC DNA]</scope>
</reference>
<proteinExistence type="predicted"/>
<comment type="caution">
    <text evidence="1">The sequence shown here is derived from an EMBL/GenBank/DDBJ whole genome shotgun (WGS) entry which is preliminary data.</text>
</comment>
<organism evidence="1 2">
    <name type="scientific">Araneus ventricosus</name>
    <name type="common">Orbweaver spider</name>
    <name type="synonym">Epeira ventricosa</name>
    <dbReference type="NCBI Taxonomy" id="182803"/>
    <lineage>
        <taxon>Eukaryota</taxon>
        <taxon>Metazoa</taxon>
        <taxon>Ecdysozoa</taxon>
        <taxon>Arthropoda</taxon>
        <taxon>Chelicerata</taxon>
        <taxon>Arachnida</taxon>
        <taxon>Araneae</taxon>
        <taxon>Araneomorphae</taxon>
        <taxon>Entelegynae</taxon>
        <taxon>Araneoidea</taxon>
        <taxon>Araneidae</taxon>
        <taxon>Araneus</taxon>
    </lineage>
</organism>
<name>A0A4Y2MER1_ARAVE</name>
<evidence type="ECO:0000313" key="1">
    <source>
        <dbReference type="EMBL" id="GBN24900.1"/>
    </source>
</evidence>
<evidence type="ECO:0000313" key="2">
    <source>
        <dbReference type="Proteomes" id="UP000499080"/>
    </source>
</evidence>
<accession>A0A4Y2MER1</accession>
<protein>
    <submittedName>
        <fullName evidence="1">Uncharacterized protein</fullName>
    </submittedName>
</protein>
<dbReference type="AlphaFoldDB" id="A0A4Y2MER1"/>
<sequence length="91" mass="10854">MHRHSVDATPLHYATECILTYSLHMTKPNPQLDPIWFRIVATCKRSRWKIEKMVRHAEKNQDLFRINDHTFQIKTSSLDISHLCFLRSNPH</sequence>
<dbReference type="Proteomes" id="UP000499080">
    <property type="component" value="Unassembled WGS sequence"/>
</dbReference>
<dbReference type="EMBL" id="BGPR01007175">
    <property type="protein sequence ID" value="GBN24900.1"/>
    <property type="molecule type" value="Genomic_DNA"/>
</dbReference>
<gene>
    <name evidence="1" type="ORF">AVEN_140455_1</name>
</gene>